<keyword evidence="2" id="KW-1185">Reference proteome</keyword>
<dbReference type="KEGG" id="asx:CDL62_18160"/>
<dbReference type="RefSeq" id="WP_079557764.1">
    <property type="nucleotide sequence ID" value="NZ_CP021904.1"/>
</dbReference>
<name>A0A1T5H1X4_9BACT</name>
<gene>
    <name evidence="1" type="ORF">SAMN03080601_02032</name>
</gene>
<dbReference type="AlphaFoldDB" id="A0A1T5H1X4"/>
<dbReference type="OrthoDB" id="1120882at2"/>
<organism evidence="1 2">
    <name type="scientific">Alkalitalea saponilacus</name>
    <dbReference type="NCBI Taxonomy" id="889453"/>
    <lineage>
        <taxon>Bacteria</taxon>
        <taxon>Pseudomonadati</taxon>
        <taxon>Bacteroidota</taxon>
        <taxon>Bacteroidia</taxon>
        <taxon>Marinilabiliales</taxon>
        <taxon>Marinilabiliaceae</taxon>
        <taxon>Alkalitalea</taxon>
    </lineage>
</organism>
<protein>
    <submittedName>
        <fullName evidence="1">Uncharacterized protein</fullName>
    </submittedName>
</protein>
<evidence type="ECO:0000313" key="2">
    <source>
        <dbReference type="Proteomes" id="UP000191055"/>
    </source>
</evidence>
<dbReference type="Proteomes" id="UP000191055">
    <property type="component" value="Unassembled WGS sequence"/>
</dbReference>
<dbReference type="STRING" id="889453.SAMN03080601_02032"/>
<reference evidence="1 2" key="1">
    <citation type="submission" date="2017-02" db="EMBL/GenBank/DDBJ databases">
        <authorList>
            <person name="Peterson S.W."/>
        </authorList>
    </citation>
    <scope>NUCLEOTIDE SEQUENCE [LARGE SCALE GENOMIC DNA]</scope>
    <source>
        <strain evidence="1 2">DSM 24412</strain>
    </source>
</reference>
<dbReference type="EMBL" id="FUYV01000011">
    <property type="protein sequence ID" value="SKC14530.1"/>
    <property type="molecule type" value="Genomic_DNA"/>
</dbReference>
<sequence>MKTTILSTFFLFLKIAICAQSSIIGDLNRLIDQHKLENRRARAIADDRYSQIDGSPYLNEDFKTGVVVINDTLIFEDIPMRYNIFSDRIEYKNDQDQVLELDTRRINKYDFKIDDLHLSLKEYTDGDLVLFGLLEVLEKGEVTLYRKYHVEMQEATPPKGFQEARPNRFVRRNDKNLISIGDDLPMMINNRRDFNGIIELIDADLDSYLRNNKVRFRSEDSILELVSYINSK</sequence>
<accession>A0A1T5H1X4</accession>
<proteinExistence type="predicted"/>
<evidence type="ECO:0000313" key="1">
    <source>
        <dbReference type="EMBL" id="SKC14530.1"/>
    </source>
</evidence>